<evidence type="ECO:0000259" key="8">
    <source>
        <dbReference type="PROSITE" id="PS50071"/>
    </source>
</evidence>
<keyword evidence="3 5" id="KW-0371">Homeobox</keyword>
<comment type="subcellular location">
    <subcellularLocation>
        <location evidence="1 5 6">Nucleus</location>
    </subcellularLocation>
</comment>
<dbReference type="OrthoDB" id="6159439at2759"/>
<dbReference type="eggNOG" id="KOG0483">
    <property type="taxonomic scope" value="Eukaryota"/>
</dbReference>
<accession>A0A067RGK8</accession>
<organism evidence="9 10">
    <name type="scientific">Zootermopsis nevadensis</name>
    <name type="common">Dampwood termite</name>
    <dbReference type="NCBI Taxonomy" id="136037"/>
    <lineage>
        <taxon>Eukaryota</taxon>
        <taxon>Metazoa</taxon>
        <taxon>Ecdysozoa</taxon>
        <taxon>Arthropoda</taxon>
        <taxon>Hexapoda</taxon>
        <taxon>Insecta</taxon>
        <taxon>Pterygota</taxon>
        <taxon>Neoptera</taxon>
        <taxon>Polyneoptera</taxon>
        <taxon>Dictyoptera</taxon>
        <taxon>Blattodea</taxon>
        <taxon>Blattoidea</taxon>
        <taxon>Termitoidae</taxon>
        <taxon>Termopsidae</taxon>
        <taxon>Zootermopsis</taxon>
    </lineage>
</organism>
<keyword evidence="2 5" id="KW-0238">DNA-binding</keyword>
<dbReference type="InterPro" id="IPR009057">
    <property type="entry name" value="Homeodomain-like_sf"/>
</dbReference>
<evidence type="ECO:0000256" key="5">
    <source>
        <dbReference type="PROSITE-ProRule" id="PRU00108"/>
    </source>
</evidence>
<dbReference type="SMART" id="SM00389">
    <property type="entry name" value="HOX"/>
    <property type="match status" value="1"/>
</dbReference>
<dbReference type="GO" id="GO:0000978">
    <property type="term" value="F:RNA polymerase II cis-regulatory region sequence-specific DNA binding"/>
    <property type="evidence" value="ECO:0007669"/>
    <property type="project" value="TreeGrafter"/>
</dbReference>
<dbReference type="Gene3D" id="1.10.10.60">
    <property type="entry name" value="Homeodomain-like"/>
    <property type="match status" value="1"/>
</dbReference>
<feature type="DNA-binding region" description="Homeobox" evidence="5">
    <location>
        <begin position="128"/>
        <end position="187"/>
    </location>
</feature>
<keyword evidence="4 5" id="KW-0539">Nucleus</keyword>
<dbReference type="Pfam" id="PF00046">
    <property type="entry name" value="Homeodomain"/>
    <property type="match status" value="1"/>
</dbReference>
<proteinExistence type="predicted"/>
<dbReference type="EMBL" id="KK852478">
    <property type="protein sequence ID" value="KDR23001.1"/>
    <property type="molecule type" value="Genomic_DNA"/>
</dbReference>
<evidence type="ECO:0000256" key="2">
    <source>
        <dbReference type="ARBA" id="ARBA00023125"/>
    </source>
</evidence>
<feature type="region of interest" description="Disordered" evidence="7">
    <location>
        <begin position="15"/>
        <end position="36"/>
    </location>
</feature>
<dbReference type="AlphaFoldDB" id="A0A067RGK8"/>
<dbReference type="Proteomes" id="UP000027135">
    <property type="component" value="Unassembled WGS sequence"/>
</dbReference>
<evidence type="ECO:0000256" key="7">
    <source>
        <dbReference type="SAM" id="MobiDB-lite"/>
    </source>
</evidence>
<protein>
    <submittedName>
        <fullName evidence="9">Hematopoietically-expressed homeobox protein hhex</fullName>
    </submittedName>
</protein>
<evidence type="ECO:0000256" key="1">
    <source>
        <dbReference type="ARBA" id="ARBA00004123"/>
    </source>
</evidence>
<dbReference type="STRING" id="136037.A0A067RGK8"/>
<gene>
    <name evidence="9" type="ORF">L798_02156</name>
</gene>
<evidence type="ECO:0000256" key="4">
    <source>
        <dbReference type="ARBA" id="ARBA00023242"/>
    </source>
</evidence>
<dbReference type="CDD" id="cd00086">
    <property type="entry name" value="homeodomain"/>
    <property type="match status" value="1"/>
</dbReference>
<dbReference type="PROSITE" id="PS50071">
    <property type="entry name" value="HOMEOBOX_2"/>
    <property type="match status" value="1"/>
</dbReference>
<dbReference type="InterPro" id="IPR050394">
    <property type="entry name" value="Homeobox_NK-like"/>
</dbReference>
<dbReference type="InterPro" id="IPR020479">
    <property type="entry name" value="HD_metazoa"/>
</dbReference>
<evidence type="ECO:0000313" key="10">
    <source>
        <dbReference type="Proteomes" id="UP000027135"/>
    </source>
</evidence>
<dbReference type="PANTHER" id="PTHR24340">
    <property type="entry name" value="HOMEOBOX PROTEIN NKX"/>
    <property type="match status" value="1"/>
</dbReference>
<name>A0A067RGK8_ZOONE</name>
<dbReference type="InterPro" id="IPR017970">
    <property type="entry name" value="Homeobox_CS"/>
</dbReference>
<dbReference type="InterPro" id="IPR001356">
    <property type="entry name" value="HD"/>
</dbReference>
<sequence length="224" mass="25444">MCCRPKTSFLIDDILQDTPGKASEGESSRWPEIPSTTTSFCLNQGTPHHTSDMIRMPTLSATRGVYVSDGFPTEDRLRIHDYPRHHSQPLIDTLMTGAPYRGGFGRCWAVVPTYSLTVLTRPPGHNKRKGGQVRFSAQQTSTLERRFSQHKYLSPEERRHLATQLKLTDRQVKTWFQNRRAKWRRTNASTSITDGCQSDDTTSCNTLTDEDVFDSSLSPINIPR</sequence>
<feature type="domain" description="Homeobox" evidence="8">
    <location>
        <begin position="126"/>
        <end position="186"/>
    </location>
</feature>
<dbReference type="PRINTS" id="PR00024">
    <property type="entry name" value="HOMEOBOX"/>
</dbReference>
<dbReference type="GO" id="GO:0030154">
    <property type="term" value="P:cell differentiation"/>
    <property type="evidence" value="ECO:0007669"/>
    <property type="project" value="TreeGrafter"/>
</dbReference>
<evidence type="ECO:0000313" key="9">
    <source>
        <dbReference type="EMBL" id="KDR23001.1"/>
    </source>
</evidence>
<dbReference type="PROSITE" id="PS00027">
    <property type="entry name" value="HOMEOBOX_1"/>
    <property type="match status" value="1"/>
</dbReference>
<evidence type="ECO:0000256" key="6">
    <source>
        <dbReference type="RuleBase" id="RU000682"/>
    </source>
</evidence>
<evidence type="ECO:0000256" key="3">
    <source>
        <dbReference type="ARBA" id="ARBA00023155"/>
    </source>
</evidence>
<dbReference type="InParanoid" id="A0A067RGK8"/>
<dbReference type="GO" id="GO:0005634">
    <property type="term" value="C:nucleus"/>
    <property type="evidence" value="ECO:0007669"/>
    <property type="project" value="UniProtKB-SubCell"/>
</dbReference>
<dbReference type="GO" id="GO:0000981">
    <property type="term" value="F:DNA-binding transcription factor activity, RNA polymerase II-specific"/>
    <property type="evidence" value="ECO:0007669"/>
    <property type="project" value="InterPro"/>
</dbReference>
<dbReference type="SUPFAM" id="SSF46689">
    <property type="entry name" value="Homeodomain-like"/>
    <property type="match status" value="1"/>
</dbReference>
<keyword evidence="10" id="KW-1185">Reference proteome</keyword>
<reference evidence="9 10" key="1">
    <citation type="journal article" date="2014" name="Nat. Commun.">
        <title>Molecular traces of alternative social organization in a termite genome.</title>
        <authorList>
            <person name="Terrapon N."/>
            <person name="Li C."/>
            <person name="Robertson H.M."/>
            <person name="Ji L."/>
            <person name="Meng X."/>
            <person name="Booth W."/>
            <person name="Chen Z."/>
            <person name="Childers C.P."/>
            <person name="Glastad K.M."/>
            <person name="Gokhale K."/>
            <person name="Gowin J."/>
            <person name="Gronenberg W."/>
            <person name="Hermansen R.A."/>
            <person name="Hu H."/>
            <person name="Hunt B.G."/>
            <person name="Huylmans A.K."/>
            <person name="Khalil S.M."/>
            <person name="Mitchell R.D."/>
            <person name="Munoz-Torres M.C."/>
            <person name="Mustard J.A."/>
            <person name="Pan H."/>
            <person name="Reese J.T."/>
            <person name="Scharf M.E."/>
            <person name="Sun F."/>
            <person name="Vogel H."/>
            <person name="Xiao J."/>
            <person name="Yang W."/>
            <person name="Yang Z."/>
            <person name="Yang Z."/>
            <person name="Zhou J."/>
            <person name="Zhu J."/>
            <person name="Brent C.S."/>
            <person name="Elsik C.G."/>
            <person name="Goodisman M.A."/>
            <person name="Liberles D.A."/>
            <person name="Roe R.M."/>
            <person name="Vargo E.L."/>
            <person name="Vilcinskas A."/>
            <person name="Wang J."/>
            <person name="Bornberg-Bauer E."/>
            <person name="Korb J."/>
            <person name="Zhang G."/>
            <person name="Liebig J."/>
        </authorList>
    </citation>
    <scope>NUCLEOTIDE SEQUENCE [LARGE SCALE GENOMIC DNA]</scope>
    <source>
        <tissue evidence="9">Whole organism</tissue>
    </source>
</reference>